<dbReference type="InterPro" id="IPR024775">
    <property type="entry name" value="DinB-like"/>
</dbReference>
<evidence type="ECO:0000313" key="2">
    <source>
        <dbReference type="EMBL" id="WOK07509.1"/>
    </source>
</evidence>
<organism evidence="2 3">
    <name type="scientific">Imperialibacter roseus</name>
    <dbReference type="NCBI Taxonomy" id="1324217"/>
    <lineage>
        <taxon>Bacteria</taxon>
        <taxon>Pseudomonadati</taxon>
        <taxon>Bacteroidota</taxon>
        <taxon>Cytophagia</taxon>
        <taxon>Cytophagales</taxon>
        <taxon>Flammeovirgaceae</taxon>
        <taxon>Imperialibacter</taxon>
    </lineage>
</organism>
<accession>A0ABZ0ISW8</accession>
<dbReference type="RefSeq" id="WP_317490187.1">
    <property type="nucleotide sequence ID" value="NZ_CP136051.1"/>
</dbReference>
<dbReference type="EMBL" id="CP136051">
    <property type="protein sequence ID" value="WOK07509.1"/>
    <property type="molecule type" value="Genomic_DNA"/>
</dbReference>
<dbReference type="Proteomes" id="UP001302349">
    <property type="component" value="Chromosome"/>
</dbReference>
<evidence type="ECO:0000313" key="3">
    <source>
        <dbReference type="Proteomes" id="UP001302349"/>
    </source>
</evidence>
<evidence type="ECO:0000259" key="1">
    <source>
        <dbReference type="Pfam" id="PF12867"/>
    </source>
</evidence>
<keyword evidence="3" id="KW-1185">Reference proteome</keyword>
<dbReference type="InterPro" id="IPR034660">
    <property type="entry name" value="DinB/YfiT-like"/>
</dbReference>
<feature type="domain" description="DinB-like" evidence="1">
    <location>
        <begin position="9"/>
        <end position="137"/>
    </location>
</feature>
<dbReference type="SUPFAM" id="SSF109854">
    <property type="entry name" value="DinB/YfiT-like putative metalloenzymes"/>
    <property type="match status" value="1"/>
</dbReference>
<proteinExistence type="predicted"/>
<dbReference type="Gene3D" id="1.20.120.450">
    <property type="entry name" value="dinb family like domain"/>
    <property type="match status" value="1"/>
</dbReference>
<sequence length="159" mass="18814">MRETLWKQFGASIDMLENALKMCPAEQWDTGNKFWYVAYHCLFYLDYYLTLNPKQFSPTPPFTLSEFDPKGAMPDEVYSKDELLDYLEASRKKCYELIASMTEDIADQRWVNDYKNYSVFEMLLYNMRHVQHHAAQLNLLLRQTIEDAPKWVSQARTGS</sequence>
<reference evidence="2 3" key="1">
    <citation type="journal article" date="2023" name="Microbiol. Resour. Announc.">
        <title>Complete Genome Sequence of Imperialibacter roseus strain P4T.</title>
        <authorList>
            <person name="Tizabi D.R."/>
            <person name="Bachvaroff T."/>
            <person name="Hill R.T."/>
        </authorList>
    </citation>
    <scope>NUCLEOTIDE SEQUENCE [LARGE SCALE GENOMIC DNA]</scope>
    <source>
        <strain evidence="2 3">P4T</strain>
    </source>
</reference>
<protein>
    <submittedName>
        <fullName evidence="2">DinB family protein</fullName>
    </submittedName>
</protein>
<dbReference type="Pfam" id="PF12867">
    <property type="entry name" value="DinB_2"/>
    <property type="match status" value="1"/>
</dbReference>
<gene>
    <name evidence="2" type="ORF">RT717_02590</name>
</gene>
<name>A0ABZ0ISW8_9BACT</name>